<dbReference type="InterPro" id="IPR012902">
    <property type="entry name" value="N_methyl_site"/>
</dbReference>
<evidence type="ECO:0008006" key="4">
    <source>
        <dbReference type="Google" id="ProtNLM"/>
    </source>
</evidence>
<evidence type="ECO:0000256" key="1">
    <source>
        <dbReference type="SAM" id="Phobius"/>
    </source>
</evidence>
<feature type="transmembrane region" description="Helical" evidence="1">
    <location>
        <begin position="20"/>
        <end position="46"/>
    </location>
</feature>
<evidence type="ECO:0000313" key="2">
    <source>
        <dbReference type="EMBL" id="PIR68143.1"/>
    </source>
</evidence>
<dbReference type="AlphaFoldDB" id="A0A2H0TAX5"/>
<dbReference type="Pfam" id="PF07963">
    <property type="entry name" value="N_methyl"/>
    <property type="match status" value="1"/>
</dbReference>
<dbReference type="EMBL" id="PFCQ01000013">
    <property type="protein sequence ID" value="PIR68143.1"/>
    <property type="molecule type" value="Genomic_DNA"/>
</dbReference>
<protein>
    <recommendedName>
        <fullName evidence="4">Type II secretion system protein</fullName>
    </recommendedName>
</protein>
<keyword evidence="1" id="KW-0812">Transmembrane</keyword>
<proteinExistence type="predicted"/>
<sequence length="207" mass="22811">MPLAEFKLTNMFYIFSKKESGYTIIETMIAVSIFLVVIMYGMGSLLNANVLHRKSQDVRSILDNLNFVVEDISRNLRIGYNYQCFSGADILSPGTLSVPKSCASGWGLAFESPEGDPEDYNDQWVYYVSNDGKVFKSTNGANSFIQLTPDEVVIDAISGFAVLGAEPPSTNTQQPLVLIKLVGSITTREVTTPFSLQTSISQRLLDI</sequence>
<name>A0A2H0TAX5_9BACT</name>
<evidence type="ECO:0000313" key="3">
    <source>
        <dbReference type="Proteomes" id="UP000230094"/>
    </source>
</evidence>
<organism evidence="2 3">
    <name type="scientific">Candidatus Nomurabacteria bacterium CG10_big_fil_rev_8_21_14_0_10_35_16</name>
    <dbReference type="NCBI Taxonomy" id="1974731"/>
    <lineage>
        <taxon>Bacteria</taxon>
        <taxon>Candidatus Nomuraibacteriota</taxon>
    </lineage>
</organism>
<keyword evidence="1" id="KW-0472">Membrane</keyword>
<accession>A0A2H0TAX5</accession>
<dbReference type="Proteomes" id="UP000230094">
    <property type="component" value="Unassembled WGS sequence"/>
</dbReference>
<comment type="caution">
    <text evidence="2">The sequence shown here is derived from an EMBL/GenBank/DDBJ whole genome shotgun (WGS) entry which is preliminary data.</text>
</comment>
<reference evidence="3" key="1">
    <citation type="submission" date="2017-09" db="EMBL/GenBank/DDBJ databases">
        <title>Depth-based differentiation of microbial function through sediment-hosted aquifers and enrichment of novel symbionts in the deep terrestrial subsurface.</title>
        <authorList>
            <person name="Probst A.J."/>
            <person name="Ladd B."/>
            <person name="Jarett J.K."/>
            <person name="Geller-Mcgrath D.E."/>
            <person name="Sieber C.M.K."/>
            <person name="Emerson J.B."/>
            <person name="Anantharaman K."/>
            <person name="Thomas B.C."/>
            <person name="Malmstrom R."/>
            <person name="Stieglmeier M."/>
            <person name="Klingl A."/>
            <person name="Woyke T."/>
            <person name="Ryan C.M."/>
            <person name="Banfield J.F."/>
        </authorList>
    </citation>
    <scope>NUCLEOTIDE SEQUENCE [LARGE SCALE GENOMIC DNA]</scope>
</reference>
<gene>
    <name evidence="2" type="ORF">COU49_02185</name>
</gene>
<keyword evidence="1" id="KW-1133">Transmembrane helix</keyword>